<organism evidence="1 2">
    <name type="scientific">Paraburkholderia humisilvae</name>
    <dbReference type="NCBI Taxonomy" id="627669"/>
    <lineage>
        <taxon>Bacteria</taxon>
        <taxon>Pseudomonadati</taxon>
        <taxon>Pseudomonadota</taxon>
        <taxon>Betaproteobacteria</taxon>
        <taxon>Burkholderiales</taxon>
        <taxon>Burkholderiaceae</taxon>
        <taxon>Paraburkholderia</taxon>
    </lineage>
</organism>
<keyword evidence="2" id="KW-1185">Reference proteome</keyword>
<proteinExistence type="predicted"/>
<protein>
    <submittedName>
        <fullName evidence="1">Uncharacterized protein</fullName>
    </submittedName>
</protein>
<reference evidence="1 2" key="1">
    <citation type="submission" date="2020-04" db="EMBL/GenBank/DDBJ databases">
        <authorList>
            <person name="De Canck E."/>
        </authorList>
    </citation>
    <scope>NUCLEOTIDE SEQUENCE [LARGE SCALE GENOMIC DNA]</scope>
    <source>
        <strain evidence="1 2">LMG 29542</strain>
    </source>
</reference>
<evidence type="ECO:0000313" key="2">
    <source>
        <dbReference type="Proteomes" id="UP000494363"/>
    </source>
</evidence>
<evidence type="ECO:0000313" key="1">
    <source>
        <dbReference type="EMBL" id="CAB3755801.1"/>
    </source>
</evidence>
<accession>A0A6J5DR83</accession>
<dbReference type="EMBL" id="CADIKH010000011">
    <property type="protein sequence ID" value="CAB3755801.1"/>
    <property type="molecule type" value="Genomic_DNA"/>
</dbReference>
<name>A0A6J5DR83_9BURK</name>
<dbReference type="Proteomes" id="UP000494363">
    <property type="component" value="Unassembled WGS sequence"/>
</dbReference>
<sequence>MPIIIPFPVVIPVHQPAHTQTLTRSSYMNTIPEFGANPDYPYYRKGVTQLPPHINPPLDEYTNMAMCGVVGEAAGKYLQEHKIDDALARETVYGIVVAVNRVFEKDLTEWVITNFVDRKKFPDETDRLARIDFRIQDLEEKVGKAVIETVQDSPLMSEGKPFRIQLAVTAATALGKHLAGLKTYPDRKE</sequence>
<dbReference type="AlphaFoldDB" id="A0A6J5DR83"/>
<gene>
    <name evidence="1" type="ORF">LMG29542_02698</name>
</gene>